<comment type="caution">
    <text evidence="5">The sequence shown here is derived from an EMBL/GenBank/DDBJ whole genome shotgun (WGS) entry which is preliminary data.</text>
</comment>
<dbReference type="Proteomes" id="UP000237839">
    <property type="component" value="Unassembled WGS sequence"/>
</dbReference>
<protein>
    <submittedName>
        <fullName evidence="5">YD repeat (Two copies)</fullName>
    </submittedName>
</protein>
<keyword evidence="6" id="KW-1185">Reference proteome</keyword>
<organism evidence="5 6">
    <name type="scientific">Solimicrobium silvestre</name>
    <dbReference type="NCBI Taxonomy" id="2099400"/>
    <lineage>
        <taxon>Bacteria</taxon>
        <taxon>Pseudomonadati</taxon>
        <taxon>Pseudomonadota</taxon>
        <taxon>Betaproteobacteria</taxon>
        <taxon>Burkholderiales</taxon>
        <taxon>Oxalobacteraceae</taxon>
        <taxon>Solimicrobium</taxon>
    </lineage>
</organism>
<dbReference type="PANTHER" id="PTHR32305:SF15">
    <property type="entry name" value="PROTEIN RHSA-RELATED"/>
    <property type="match status" value="1"/>
</dbReference>
<dbReference type="NCBIfam" id="TIGR01643">
    <property type="entry name" value="YD_repeat_2x"/>
    <property type="match status" value="5"/>
</dbReference>
<evidence type="ECO:0000256" key="1">
    <source>
        <dbReference type="ARBA" id="ARBA00022737"/>
    </source>
</evidence>
<dbReference type="InterPro" id="IPR006530">
    <property type="entry name" value="YD"/>
</dbReference>
<dbReference type="OrthoDB" id="8727902at2"/>
<dbReference type="InterPro" id="IPR031325">
    <property type="entry name" value="RHS_repeat"/>
</dbReference>
<evidence type="ECO:0000313" key="6">
    <source>
        <dbReference type="Proteomes" id="UP000237839"/>
    </source>
</evidence>
<reference evidence="5 6" key="1">
    <citation type="submission" date="2018-02" db="EMBL/GenBank/DDBJ databases">
        <title>Solimicrobium silvestre gen. nov., sp. nov., isolated from alpine forest soil.</title>
        <authorList>
            <person name="Margesin R."/>
            <person name="Albuquerque L."/>
            <person name="Zhang D.-C."/>
            <person name="Froufe H.J.C."/>
            <person name="Severino R."/>
            <person name="Roxo I."/>
            <person name="Egas C."/>
            <person name="Da Costa M.S."/>
        </authorList>
    </citation>
    <scope>NUCLEOTIDE SEQUENCE [LARGE SCALE GENOMIC DNA]</scope>
    <source>
        <strain evidence="5 6">S20-91</strain>
    </source>
</reference>
<dbReference type="Pfam" id="PF05593">
    <property type="entry name" value="RHS_repeat"/>
    <property type="match status" value="2"/>
</dbReference>
<dbReference type="PANTHER" id="PTHR32305">
    <property type="match status" value="1"/>
</dbReference>
<feature type="domain" description="DUF6531" evidence="3">
    <location>
        <begin position="172"/>
        <end position="231"/>
    </location>
</feature>
<keyword evidence="1" id="KW-0677">Repeat</keyword>
<accession>A0A2S9GSD4</accession>
<evidence type="ECO:0000259" key="3">
    <source>
        <dbReference type="Pfam" id="PF20148"/>
    </source>
</evidence>
<dbReference type="Pfam" id="PF25023">
    <property type="entry name" value="TEN_YD-shell"/>
    <property type="match status" value="1"/>
</dbReference>
<dbReference type="AlphaFoldDB" id="A0A2S9GSD4"/>
<sequence>MKKLFFIFVFLIFNFSPSFGQTVAPTVEYDGTPYGVIDMGTFNAACNAIPGQYAAIGNGISLSVYVVQLEQQGNPADPILGFECRAQSNSNSNSTGDFFTGVLIYAEYYCPPGSTIGGTTGANYYCTFVCPPNSRYFGDVQKCVPVVQVAAPPKAKPINNGCPICDKAKSVGDPINVGTGNSYQTQTDLTLAAPLSGLSISRTYNSSPTNPDASTVRSFGTRWTQPYDARVAPIGWATPPNMVASNIPVICWQRTDTGYIWCEYPPVPVWQVVAVTRGDGKGLYFTAPAATAGNQVWTADQGVTGQLTSTLASDGVTPTSFTFTDTDNHRELFDGNGVLLSLTSPGGTTQQLTYSTGASNDSSVGRYPATAPICPHVQAGAVVTSGTLLCVTDNWGRQLQFEHDSLGRITETIDPNGQLTQYAYDGVSAGCNAANTAQSIACSANNLTSITYPDGKTKTLYYNEAAQINGGTVCPGSAPVGNGFGYLLNALTGIVDENGTRSVSWTFDCNGIATSSQLGAGVDSYQIAVGAADVNGNNTSVVTSPLGTQTTYGFTAVNGLVVGNLVTQPAGSGSAVATSSSTYDTNGNLASHTDFNGHITNYTYDANRNLELIRTEAAGTAQARTITTSWNPTYRLPAQVAEPLRMTTYTYDTNGNLLNKTQQATTDVNGVQGVSATVTGTPRKWTYTYNSVGQVLTITGPRTDVTDLTQFAYDTYGNLSSVTNAAGQVTTLSNYDLNGHVGSITDPNGLTTTYVYSPRGWLTSQSKGSEVTSYNYDGVGQLISVTFPNQAKLTYTYDTAHRLTNIADNLGNTVNYTLDAMGNRTLEQVNDTSGNLARQISRVVDALNRLQQITGAQ</sequence>
<dbReference type="Pfam" id="PF20148">
    <property type="entry name" value="DUF6531"/>
    <property type="match status" value="1"/>
</dbReference>
<name>A0A2S9GSD4_9BURK</name>
<dbReference type="InterPro" id="IPR050708">
    <property type="entry name" value="T6SS_VgrG/RHS"/>
</dbReference>
<dbReference type="InterPro" id="IPR045351">
    <property type="entry name" value="DUF6531"/>
</dbReference>
<evidence type="ECO:0000313" key="5">
    <source>
        <dbReference type="EMBL" id="PRC90606.1"/>
    </source>
</evidence>
<keyword evidence="2" id="KW-0732">Signal</keyword>
<dbReference type="Gene3D" id="2.180.10.10">
    <property type="entry name" value="RHS repeat-associated core"/>
    <property type="match status" value="3"/>
</dbReference>
<dbReference type="InterPro" id="IPR056823">
    <property type="entry name" value="TEN-like_YD-shell"/>
</dbReference>
<feature type="signal peptide" evidence="2">
    <location>
        <begin position="1"/>
        <end position="20"/>
    </location>
</feature>
<feature type="chain" id="PRO_5015466625" evidence="2">
    <location>
        <begin position="21"/>
        <end position="857"/>
    </location>
</feature>
<proteinExistence type="predicted"/>
<feature type="domain" description="Teneurin-like YD-shell" evidence="4">
    <location>
        <begin position="678"/>
        <end position="816"/>
    </location>
</feature>
<evidence type="ECO:0000259" key="4">
    <source>
        <dbReference type="Pfam" id="PF25023"/>
    </source>
</evidence>
<evidence type="ECO:0000256" key="2">
    <source>
        <dbReference type="SAM" id="SignalP"/>
    </source>
</evidence>
<dbReference type="RefSeq" id="WP_133166970.1">
    <property type="nucleotide sequence ID" value="NZ_PUGF01000044.1"/>
</dbReference>
<gene>
    <name evidence="5" type="ORF">S2091_4674</name>
</gene>
<dbReference type="EMBL" id="PUGF01000044">
    <property type="protein sequence ID" value="PRC90606.1"/>
    <property type="molecule type" value="Genomic_DNA"/>
</dbReference>